<dbReference type="Gene3D" id="3.20.20.100">
    <property type="entry name" value="NADP-dependent oxidoreductase domain"/>
    <property type="match status" value="1"/>
</dbReference>
<dbReference type="Pfam" id="PF00248">
    <property type="entry name" value="Aldo_ket_red"/>
    <property type="match status" value="1"/>
</dbReference>
<keyword evidence="1" id="KW-0521">NADP</keyword>
<dbReference type="EMBL" id="PDSG01000002">
    <property type="protein sequence ID" value="PIE20890.1"/>
    <property type="molecule type" value="Genomic_DNA"/>
</dbReference>
<evidence type="ECO:0000313" key="6">
    <source>
        <dbReference type="EMBL" id="PIE20890.1"/>
    </source>
</evidence>
<dbReference type="PANTHER" id="PTHR43364:SF4">
    <property type="entry name" value="NAD(P)-LINKED OXIDOREDUCTASE SUPERFAMILY PROTEIN"/>
    <property type="match status" value="1"/>
</dbReference>
<accession>A0A2G6JC23</accession>
<dbReference type="GO" id="GO:0016491">
    <property type="term" value="F:oxidoreductase activity"/>
    <property type="evidence" value="ECO:0007669"/>
    <property type="project" value="UniProtKB-KW"/>
</dbReference>
<dbReference type="InterPro" id="IPR050523">
    <property type="entry name" value="AKR_Detox_Biosynth"/>
</dbReference>
<dbReference type="InterPro" id="IPR036812">
    <property type="entry name" value="NAD(P)_OxRdtase_dom_sf"/>
</dbReference>
<organism evidence="6 7">
    <name type="scientific">Neptuniibacter caesariensis</name>
    <dbReference type="NCBI Taxonomy" id="207954"/>
    <lineage>
        <taxon>Bacteria</taxon>
        <taxon>Pseudomonadati</taxon>
        <taxon>Pseudomonadota</taxon>
        <taxon>Gammaproteobacteria</taxon>
        <taxon>Oceanospirillales</taxon>
        <taxon>Oceanospirillaceae</taxon>
        <taxon>Neptuniibacter</taxon>
    </lineage>
</organism>
<feature type="domain" description="NADP-dependent oxidoreductase" evidence="5">
    <location>
        <begin position="16"/>
        <end position="336"/>
    </location>
</feature>
<protein>
    <recommendedName>
        <fullName evidence="4">Protein tas</fullName>
    </recommendedName>
</protein>
<reference evidence="6 7" key="1">
    <citation type="submission" date="2017-10" db="EMBL/GenBank/DDBJ databases">
        <title>Novel microbial diversity and functional potential in the marine mammal oral microbiome.</title>
        <authorList>
            <person name="Dudek N.K."/>
            <person name="Sun C.L."/>
            <person name="Burstein D."/>
            <person name="Kantor R.S."/>
            <person name="Aliaga Goltsman D.S."/>
            <person name="Bik E.M."/>
            <person name="Thomas B.C."/>
            <person name="Banfield J.F."/>
            <person name="Relman D.A."/>
        </authorList>
    </citation>
    <scope>NUCLEOTIDE SEQUENCE [LARGE SCALE GENOMIC DNA]</scope>
    <source>
        <strain evidence="6">DOLJORAL78_49_30</strain>
    </source>
</reference>
<name>A0A2G6JC23_NEPCE</name>
<evidence type="ECO:0000256" key="2">
    <source>
        <dbReference type="ARBA" id="ARBA00023002"/>
    </source>
</evidence>
<evidence type="ECO:0000256" key="1">
    <source>
        <dbReference type="ARBA" id="ARBA00022857"/>
    </source>
</evidence>
<dbReference type="NCBIfam" id="NF007912">
    <property type="entry name" value="PRK10625.1"/>
    <property type="match status" value="1"/>
</dbReference>
<dbReference type="AlphaFoldDB" id="A0A2G6JC23"/>
<keyword evidence="2" id="KW-0560">Oxidoreductase</keyword>
<proteinExistence type="inferred from homology"/>
<evidence type="ECO:0000256" key="3">
    <source>
        <dbReference type="ARBA" id="ARBA00038157"/>
    </source>
</evidence>
<dbReference type="FunFam" id="3.20.20.100:FF:000005">
    <property type="entry name" value="NADP(H)-dependent aldo-keto reductase"/>
    <property type="match status" value="1"/>
</dbReference>
<gene>
    <name evidence="6" type="ORF">CSA61_00150</name>
</gene>
<dbReference type="Proteomes" id="UP000242733">
    <property type="component" value="Unassembled WGS sequence"/>
</dbReference>
<dbReference type="InterPro" id="IPR023210">
    <property type="entry name" value="NADP_OxRdtase_dom"/>
</dbReference>
<dbReference type="InterPro" id="IPR020471">
    <property type="entry name" value="AKR"/>
</dbReference>
<evidence type="ECO:0000256" key="4">
    <source>
        <dbReference type="ARBA" id="ARBA00070119"/>
    </source>
</evidence>
<dbReference type="PANTHER" id="PTHR43364">
    <property type="entry name" value="NADH-SPECIFIC METHYLGLYOXAL REDUCTASE-RELATED"/>
    <property type="match status" value="1"/>
</dbReference>
<evidence type="ECO:0000313" key="7">
    <source>
        <dbReference type="Proteomes" id="UP000242733"/>
    </source>
</evidence>
<dbReference type="CDD" id="cd19094">
    <property type="entry name" value="AKR_Tas-like"/>
    <property type="match status" value="1"/>
</dbReference>
<comment type="similarity">
    <text evidence="3">Belongs to the aldo/keto reductase family. Aldo/keto reductase 2 subfamily.</text>
</comment>
<evidence type="ECO:0000259" key="5">
    <source>
        <dbReference type="Pfam" id="PF00248"/>
    </source>
</evidence>
<comment type="caution">
    <text evidence="6">The sequence shown here is derived from an EMBL/GenBank/DDBJ whole genome shotgun (WGS) entry which is preliminary data.</text>
</comment>
<dbReference type="SUPFAM" id="SSF51430">
    <property type="entry name" value="NAD(P)-linked oxidoreductase"/>
    <property type="match status" value="1"/>
</dbReference>
<sequence length="345" mass="38748">MQLNKLGNTDIDVSLICLGTMTYGSDLTQEDAFAQMDYALSRGVNFFDGAEMYPIPTSAEYQGRNEEIIGNWVKSRGNRDQVVLATKVTGPGEMVSYIREDMGLDRRNIREAINNSLRRLQTDYIDLYQLHWPDRATNFFGQLNYTHQPEKDGAPIQETLEVLKELVDEGLVRHFGLSNESAWGTMKFLQLADKFDLPRCVSVQNPFNLLNRTAEIALTEVLQREKVSLLPYSPLGFGVLSGKYLNNARPEGARITRHPTYARYLTEQGVKATQAYVELAQAHGLEPAVMALAWVNSRPYVDSNIIGASTLEQLKVNIDSAALQLSDEILSEIDAIHTRYPNPCP</sequence>
<dbReference type="PRINTS" id="PR00069">
    <property type="entry name" value="ALDKETRDTASE"/>
</dbReference>